<name>I3Y8R5_THIV6</name>
<dbReference type="InterPro" id="IPR005133">
    <property type="entry name" value="PhaG_MnhG_YufB"/>
</dbReference>
<dbReference type="EMBL" id="CP003154">
    <property type="protein sequence ID" value="AFL73383.1"/>
    <property type="molecule type" value="Genomic_DNA"/>
</dbReference>
<evidence type="ECO:0000313" key="3">
    <source>
        <dbReference type="EMBL" id="AFL73383.1"/>
    </source>
</evidence>
<dbReference type="HOGENOM" id="CLU_121334_2_0_6"/>
<dbReference type="Proteomes" id="UP000006062">
    <property type="component" value="Chromosome"/>
</dbReference>
<dbReference type="PANTHER" id="PTHR34703">
    <property type="entry name" value="ANTIPORTER SUBUNIT MNHG2-RELATED"/>
    <property type="match status" value="1"/>
</dbReference>
<dbReference type="AlphaFoldDB" id="I3Y8R5"/>
<gene>
    <name evidence="3" type="ordered locus">Thivi_1375</name>
</gene>
<feature type="compositionally biased region" description="Basic and acidic residues" evidence="1">
    <location>
        <begin position="96"/>
        <end position="110"/>
    </location>
</feature>
<dbReference type="KEGG" id="tvi:Thivi_1375"/>
<evidence type="ECO:0000256" key="1">
    <source>
        <dbReference type="SAM" id="MobiDB-lite"/>
    </source>
</evidence>
<keyword evidence="2" id="KW-1133">Transmembrane helix</keyword>
<dbReference type="Pfam" id="PF03334">
    <property type="entry name" value="PhaG_MnhG_YufB"/>
    <property type="match status" value="1"/>
</dbReference>
<sequence>MNLALDILTIVAVSLGAIFFLAGTVGLLRFPDTLTRLHALTKADNLGLGLIVLGLLPQVSAPLAALGLIAVWLLALLSGATVGQLLAGAASATDQNRAETPARDAGASRD</sequence>
<dbReference type="eggNOG" id="COG1320">
    <property type="taxonomic scope" value="Bacteria"/>
</dbReference>
<feature type="region of interest" description="Disordered" evidence="1">
    <location>
        <begin position="89"/>
        <end position="110"/>
    </location>
</feature>
<evidence type="ECO:0000313" key="4">
    <source>
        <dbReference type="Proteomes" id="UP000006062"/>
    </source>
</evidence>
<feature type="transmembrane region" description="Helical" evidence="2">
    <location>
        <begin position="48"/>
        <end position="77"/>
    </location>
</feature>
<dbReference type="OrthoDB" id="9813804at2"/>
<keyword evidence="2" id="KW-0472">Membrane</keyword>
<dbReference type="RefSeq" id="WP_014777860.1">
    <property type="nucleotide sequence ID" value="NC_018012.1"/>
</dbReference>
<keyword evidence="2" id="KW-0812">Transmembrane</keyword>
<dbReference type="PANTHER" id="PTHR34703:SF1">
    <property type="entry name" value="ANTIPORTER SUBUNIT MNHG2-RELATED"/>
    <property type="match status" value="1"/>
</dbReference>
<organism evidence="3 4">
    <name type="scientific">Thiocystis violascens (strain ATCC 17096 / DSM 198 / 6111)</name>
    <name type="common">Chromatium violascens</name>
    <dbReference type="NCBI Taxonomy" id="765911"/>
    <lineage>
        <taxon>Bacteria</taxon>
        <taxon>Pseudomonadati</taxon>
        <taxon>Pseudomonadota</taxon>
        <taxon>Gammaproteobacteria</taxon>
        <taxon>Chromatiales</taxon>
        <taxon>Chromatiaceae</taxon>
        <taxon>Thiocystis</taxon>
    </lineage>
</organism>
<protein>
    <submittedName>
        <fullName evidence="3">Multisubunit Na+/H+ antiporter, MnhG subunit</fullName>
    </submittedName>
</protein>
<dbReference type="GO" id="GO:0015385">
    <property type="term" value="F:sodium:proton antiporter activity"/>
    <property type="evidence" value="ECO:0007669"/>
    <property type="project" value="TreeGrafter"/>
</dbReference>
<accession>I3Y8R5</accession>
<evidence type="ECO:0000256" key="2">
    <source>
        <dbReference type="SAM" id="Phobius"/>
    </source>
</evidence>
<keyword evidence="4" id="KW-1185">Reference proteome</keyword>
<dbReference type="STRING" id="765911.Thivi_1375"/>
<proteinExistence type="predicted"/>
<reference evidence="3 4" key="1">
    <citation type="submission" date="2012-06" db="EMBL/GenBank/DDBJ databases">
        <title>Complete sequence of Thiocystis violascens DSM 198.</title>
        <authorList>
            <consortium name="US DOE Joint Genome Institute"/>
            <person name="Lucas S."/>
            <person name="Han J."/>
            <person name="Lapidus A."/>
            <person name="Cheng J.-F."/>
            <person name="Goodwin L."/>
            <person name="Pitluck S."/>
            <person name="Peters L."/>
            <person name="Ovchinnikova G."/>
            <person name="Teshima H."/>
            <person name="Detter J.C."/>
            <person name="Han C."/>
            <person name="Tapia R."/>
            <person name="Land M."/>
            <person name="Hauser L."/>
            <person name="Kyrpides N."/>
            <person name="Ivanova N."/>
            <person name="Pagani I."/>
            <person name="Vogl K."/>
            <person name="Liu Z."/>
            <person name="Frigaard N.-U."/>
            <person name="Bryant D."/>
            <person name="Woyke T."/>
        </authorList>
    </citation>
    <scope>NUCLEOTIDE SEQUENCE [LARGE SCALE GENOMIC DNA]</scope>
    <source>
        <strain evidence="4">ATCC 17096 / DSM 198 / 6111</strain>
    </source>
</reference>
<feature type="transmembrane region" description="Helical" evidence="2">
    <location>
        <begin position="7"/>
        <end position="28"/>
    </location>
</feature>